<evidence type="ECO:0000259" key="1">
    <source>
        <dbReference type="PROSITE" id="PS51782"/>
    </source>
</evidence>
<evidence type="ECO:0000313" key="3">
    <source>
        <dbReference type="Proteomes" id="UP000033016"/>
    </source>
</evidence>
<dbReference type="Gene3D" id="3.10.350.10">
    <property type="entry name" value="LysM domain"/>
    <property type="match status" value="1"/>
</dbReference>
<dbReference type="RefSeq" id="YP_009196987.1">
    <property type="nucleotide sequence ID" value="NC_028777.1"/>
</dbReference>
<dbReference type="KEGG" id="vg:26661067"/>
<dbReference type="PANTHER" id="PTHR31157:SF1">
    <property type="entry name" value="SCP DOMAIN-CONTAINING PROTEIN"/>
    <property type="match status" value="1"/>
</dbReference>
<dbReference type="CDD" id="cd00118">
    <property type="entry name" value="LysM"/>
    <property type="match status" value="1"/>
</dbReference>
<keyword evidence="3" id="KW-1185">Reference proteome</keyword>
<dbReference type="Gene3D" id="3.40.33.10">
    <property type="entry name" value="CAP"/>
    <property type="match status" value="1"/>
</dbReference>
<dbReference type="InterPro" id="IPR035940">
    <property type="entry name" value="CAP_sf"/>
</dbReference>
<dbReference type="PROSITE" id="PS51782">
    <property type="entry name" value="LYSM"/>
    <property type="match status" value="1"/>
</dbReference>
<dbReference type="CDD" id="cd05379">
    <property type="entry name" value="CAP_bacterial"/>
    <property type="match status" value="1"/>
</dbReference>
<dbReference type="Pfam" id="PF00188">
    <property type="entry name" value="CAP"/>
    <property type="match status" value="1"/>
</dbReference>
<proteinExistence type="predicted"/>
<gene>
    <name evidence="2" type="ORF">CPT_Stills102</name>
</gene>
<dbReference type="InterPro" id="IPR036779">
    <property type="entry name" value="LysM_dom_sf"/>
</dbReference>
<dbReference type="NCBIfam" id="TIGR02909">
    <property type="entry name" value="spore_YkwD"/>
    <property type="match status" value="1"/>
</dbReference>
<organism evidence="2 3">
    <name type="scientific">Bacillus phage Stills</name>
    <dbReference type="NCBI Taxonomy" id="1610833"/>
    <lineage>
        <taxon>Viruses</taxon>
        <taxon>Duplodnaviria</taxon>
        <taxon>Heunggongvirae</taxon>
        <taxon>Uroviricota</taxon>
        <taxon>Caudoviricetes</taxon>
        <taxon>Slashvirus</taxon>
        <taxon>Slashvirus stills</taxon>
    </lineage>
</organism>
<accession>A0A0E3T7R5</accession>
<dbReference type="InterPro" id="IPR018392">
    <property type="entry name" value="LysM"/>
</dbReference>
<dbReference type="Proteomes" id="UP000033016">
    <property type="component" value="Segment"/>
</dbReference>
<dbReference type="SMART" id="SM00257">
    <property type="entry name" value="LysM"/>
    <property type="match status" value="1"/>
</dbReference>
<feature type="domain" description="LysM" evidence="1">
    <location>
        <begin position="24"/>
        <end position="69"/>
    </location>
</feature>
<dbReference type="GeneID" id="26661067"/>
<dbReference type="InterPro" id="IPR014258">
    <property type="entry name" value="CAP_domain_YkwD-like"/>
</dbReference>
<dbReference type="OrthoDB" id="11111at10239"/>
<dbReference type="SUPFAM" id="SSF54106">
    <property type="entry name" value="LysM domain"/>
    <property type="match status" value="1"/>
</dbReference>
<reference evidence="2 3" key="1">
    <citation type="journal article" date="2015" name="Genome Announc.">
        <title>Complete Genome Sequence of Bacillus megaterium Siphophage Stills.</title>
        <authorList>
            <person name="Lee S.S."/>
            <person name="Kongari R.R."/>
            <person name="Hernandez A.C."/>
            <person name="Kuty Everett G.F."/>
        </authorList>
    </citation>
    <scope>NUCLEOTIDE SEQUENCE [LARGE SCALE GENOMIC DNA]</scope>
</reference>
<dbReference type="EMBL" id="KP696448">
    <property type="protein sequence ID" value="AKC02730.1"/>
    <property type="molecule type" value="Genomic_DNA"/>
</dbReference>
<name>A0A0E3T7R5_9CAUD</name>
<reference evidence="3" key="2">
    <citation type="submission" date="2015-01" db="EMBL/GenBank/DDBJ databases">
        <title>Complete Genome of Bacillus megaterium Siphophage Stills.</title>
        <authorList>
            <person name="Lee S.S."/>
            <person name="Kongari R.R."/>
            <person name="Hernandez A.C."/>
            <person name="Everett G.F.K."/>
        </authorList>
    </citation>
    <scope>NUCLEOTIDE SEQUENCE [LARGE SCALE GENOMIC DNA]</scope>
</reference>
<dbReference type="Pfam" id="PF01476">
    <property type="entry name" value="LysM"/>
    <property type="match status" value="1"/>
</dbReference>
<protein>
    <submittedName>
        <fullName evidence="2">Secreted LysM/SCP-PR1 domain protein</fullName>
    </submittedName>
</protein>
<sequence length="200" mass="22108">MKKIVTASALAAALLIPTTSMAATSYTVQPNDTMWKIAAKNKVGVQELINANSSLKNPNLIYVGQKLTIPTQDNSYEQQVIQLVNKERAKAGLKPLKENWELSRVAEFKSADMRDKKYFDHNSPTYGSPFTMIKNFGISYKTAGENIAAGQKTPEEVMKSWMNSPGHRANILNAGYTQIGVGYVAGGSYSTYWTQQFISQ</sequence>
<dbReference type="PANTHER" id="PTHR31157">
    <property type="entry name" value="SCP DOMAIN-CONTAINING PROTEIN"/>
    <property type="match status" value="1"/>
</dbReference>
<dbReference type="SUPFAM" id="SSF55797">
    <property type="entry name" value="PR-1-like"/>
    <property type="match status" value="1"/>
</dbReference>
<evidence type="ECO:0000313" key="2">
    <source>
        <dbReference type="EMBL" id="AKC02730.1"/>
    </source>
</evidence>
<dbReference type="InterPro" id="IPR014044">
    <property type="entry name" value="CAP_dom"/>
</dbReference>